<dbReference type="Proteomes" id="UP001628193">
    <property type="component" value="Unassembled WGS sequence"/>
</dbReference>
<evidence type="ECO:0000256" key="1">
    <source>
        <dbReference type="SAM" id="SignalP"/>
    </source>
</evidence>
<evidence type="ECO:0000313" key="2">
    <source>
        <dbReference type="EMBL" id="GAB0058114.1"/>
    </source>
</evidence>
<accession>A0ABQ0CB50</accession>
<name>A0ABQ0CB50_9PROT</name>
<keyword evidence="3" id="KW-1185">Reference proteome</keyword>
<comment type="caution">
    <text evidence="2">The sequence shown here is derived from an EMBL/GenBank/DDBJ whole genome shotgun (WGS) entry which is preliminary data.</text>
</comment>
<protein>
    <recommendedName>
        <fullName evidence="4">DsrE/DsrF-like family protein</fullName>
    </recommendedName>
</protein>
<proteinExistence type="predicted"/>
<keyword evidence="1" id="KW-0732">Signal</keyword>
<dbReference type="Gene3D" id="3.40.1260.10">
    <property type="entry name" value="DsrEFH-like"/>
    <property type="match status" value="1"/>
</dbReference>
<reference evidence="2 3" key="1">
    <citation type="submission" date="2024-09" db="EMBL/GenBank/DDBJ databases">
        <title>Draft genome sequence of Candidatus Magnetaquicoccaceae bacterium FCR-1.</title>
        <authorList>
            <person name="Shimoshige H."/>
            <person name="Shimamura S."/>
            <person name="Taoka A."/>
            <person name="Kobayashi H."/>
            <person name="Maekawa T."/>
        </authorList>
    </citation>
    <scope>NUCLEOTIDE SEQUENCE [LARGE SCALE GENOMIC DNA]</scope>
    <source>
        <strain evidence="2 3">FCR-1</strain>
    </source>
</reference>
<evidence type="ECO:0008006" key="4">
    <source>
        <dbReference type="Google" id="ProtNLM"/>
    </source>
</evidence>
<dbReference type="InterPro" id="IPR027396">
    <property type="entry name" value="DsrEFH-like"/>
</dbReference>
<sequence>MKKMFAIWMICLAWIAGMPGGAMADSHQKPLDDADALKGVTVGKVVFDIGMSNPQTLPLYLKVIAQTHADLERQKVKPEVVLAFHGGAVKLVSRNREALPMDQHPFLEEIADLIADLQKKPGVRMEVCGLATKLFGVDNATILPGIKVVGNTFVSLTGYHAQGFAAIPIY</sequence>
<organism evidence="2 3">
    <name type="scientific">Candidatus Magnetaquiglobus chichijimensis</name>
    <dbReference type="NCBI Taxonomy" id="3141448"/>
    <lineage>
        <taxon>Bacteria</taxon>
        <taxon>Pseudomonadati</taxon>
        <taxon>Pseudomonadota</taxon>
        <taxon>Magnetococcia</taxon>
        <taxon>Magnetococcales</taxon>
        <taxon>Candidatus Magnetaquicoccaceae</taxon>
        <taxon>Candidatus Magnetaquiglobus</taxon>
    </lineage>
</organism>
<dbReference type="InterPro" id="IPR003787">
    <property type="entry name" value="Sulphur_relay_DsrE/F-like"/>
</dbReference>
<feature type="signal peptide" evidence="1">
    <location>
        <begin position="1"/>
        <end position="24"/>
    </location>
</feature>
<feature type="chain" id="PRO_5046809635" description="DsrE/DsrF-like family protein" evidence="1">
    <location>
        <begin position="25"/>
        <end position="170"/>
    </location>
</feature>
<dbReference type="SUPFAM" id="SSF75169">
    <property type="entry name" value="DsrEFH-like"/>
    <property type="match status" value="1"/>
</dbReference>
<dbReference type="EMBL" id="BAAFGK010000004">
    <property type="protein sequence ID" value="GAB0058114.1"/>
    <property type="molecule type" value="Genomic_DNA"/>
</dbReference>
<evidence type="ECO:0000313" key="3">
    <source>
        <dbReference type="Proteomes" id="UP001628193"/>
    </source>
</evidence>
<gene>
    <name evidence="2" type="ORF">SIID45300_02458</name>
</gene>
<dbReference type="Pfam" id="PF02635">
    <property type="entry name" value="DsrE"/>
    <property type="match status" value="1"/>
</dbReference>